<dbReference type="RefSeq" id="WP_046336188.1">
    <property type="nucleotide sequence ID" value="NZ_CAWMEF010000001.1"/>
</dbReference>
<protein>
    <submittedName>
        <fullName evidence="1">Uncharacterized protein</fullName>
    </submittedName>
</protein>
<name>A0A0B6X5Y1_XENBV</name>
<dbReference type="EMBL" id="FO818637">
    <property type="protein sequence ID" value="CDM88566.1"/>
    <property type="molecule type" value="Genomic_DNA"/>
</dbReference>
<reference evidence="1 2" key="1">
    <citation type="submission" date="2014-02" db="EMBL/GenBank/DDBJ databases">
        <authorList>
            <person name="Genoscope - CEA"/>
        </authorList>
    </citation>
    <scope>NUCLEOTIDE SEQUENCE [LARGE SCALE GENOMIC DNA]</scope>
    <source>
        <strain evidence="1 2">CS03</strain>
    </source>
</reference>
<gene>
    <name evidence="1" type="ORF">XBW1_1209</name>
</gene>
<organism evidence="1 2">
    <name type="scientific">Xenorhabdus bovienii</name>
    <name type="common">Xenorhabdus nematophila subsp. bovienii</name>
    <dbReference type="NCBI Taxonomy" id="40576"/>
    <lineage>
        <taxon>Bacteria</taxon>
        <taxon>Pseudomonadati</taxon>
        <taxon>Pseudomonadota</taxon>
        <taxon>Gammaproteobacteria</taxon>
        <taxon>Enterobacterales</taxon>
        <taxon>Morganellaceae</taxon>
        <taxon>Xenorhabdus</taxon>
    </lineage>
</organism>
<evidence type="ECO:0000313" key="2">
    <source>
        <dbReference type="Proteomes" id="UP000032930"/>
    </source>
</evidence>
<dbReference type="Proteomes" id="UP000032930">
    <property type="component" value="Chromosome"/>
</dbReference>
<evidence type="ECO:0000313" key="1">
    <source>
        <dbReference type="EMBL" id="CDM88566.1"/>
    </source>
</evidence>
<dbReference type="AlphaFoldDB" id="A0A0B6X5Y1"/>
<dbReference type="KEGG" id="xbv:XBW1_1209"/>
<proteinExistence type="predicted"/>
<sequence length="78" mass="9449">MPFSDHDAINFTDKSTHELEYILYNHLNKRATSKNIEYLKKIGDDFKKKNQVTIITTRNEFYEYAKNHHLYSIMEDYN</sequence>
<accession>A0A0B6X5Y1</accession>